<evidence type="ECO:0000313" key="3">
    <source>
        <dbReference type="Proteomes" id="UP000557717"/>
    </source>
</evidence>
<dbReference type="AlphaFoldDB" id="A0A840V4U1"/>
<proteinExistence type="predicted"/>
<comment type="caution">
    <text evidence="2">The sequence shown here is derived from an EMBL/GenBank/DDBJ whole genome shotgun (WGS) entry which is preliminary data.</text>
</comment>
<accession>A0A840V4U1</accession>
<feature type="region of interest" description="Disordered" evidence="1">
    <location>
        <begin position="363"/>
        <end position="391"/>
    </location>
</feature>
<dbReference type="EMBL" id="JACHFD010000019">
    <property type="protein sequence ID" value="MBB5353035.1"/>
    <property type="molecule type" value="Genomic_DNA"/>
</dbReference>
<dbReference type="Proteomes" id="UP000557717">
    <property type="component" value="Unassembled WGS sequence"/>
</dbReference>
<gene>
    <name evidence="2" type="ORF">HNR46_003288</name>
</gene>
<reference evidence="2 3" key="1">
    <citation type="submission" date="2020-08" db="EMBL/GenBank/DDBJ databases">
        <title>Genomic Encyclopedia of Type Strains, Phase IV (KMG-IV): sequencing the most valuable type-strain genomes for metagenomic binning, comparative biology and taxonomic classification.</title>
        <authorList>
            <person name="Goeker M."/>
        </authorList>
    </citation>
    <scope>NUCLEOTIDE SEQUENCE [LARGE SCALE GENOMIC DNA]</scope>
    <source>
        <strain evidence="2 3">YC6886</strain>
    </source>
</reference>
<name>A0A840V4U1_9BACT</name>
<dbReference type="Pfam" id="PF18982">
    <property type="entry name" value="JetA"/>
    <property type="match status" value="1"/>
</dbReference>
<protein>
    <submittedName>
        <fullName evidence="2">Uncharacterized protein</fullName>
    </submittedName>
</protein>
<sequence length="485" mass="54679">MTDERLSTALFRETRGAAFFRVLSGKNAPFYVDVLDALEGATADHADGIAREESMAIISEVLERHPDFELEPDGEGDELPQASSDVREKARLLLEYLLKAHWLEEPPRRDWRRMVLFDAHGATLMAALRKVAWPDAAVFTDKLTGACAMLADEAALSEQPWQTVENCLSHAREGINELRSMQKSVQRFTRQQLEEETLKGNLGVVFDDYSEKISHSCYAALVRARLPTRLPDAVRRIGERLADDRGALQEMQTEVLRRHPDLSAESARARVAAALEELIELLERVLPMADEIDRRTADFTRRSLARFRYLQDVTGERRTELKSFFEAANRLLAGRRLQRHQSALPDLPDFLLPAVKLPGGLDSLYSPPNRRPPLEQEAFDDAVSDSDRDSGLHDMQRTLRESLSVARANRFVQALPGGKGDRIESRDLMASAGHSATDLIAMLLHAQAPEARYRLEVDRLSDERVAPAVDTLEDLRVERFAIIKK</sequence>
<dbReference type="RefSeq" id="WP_184020551.1">
    <property type="nucleotide sequence ID" value="NZ_JACHFD010000019.1"/>
</dbReference>
<evidence type="ECO:0000256" key="1">
    <source>
        <dbReference type="SAM" id="MobiDB-lite"/>
    </source>
</evidence>
<keyword evidence="3" id="KW-1185">Reference proteome</keyword>
<organism evidence="2 3">
    <name type="scientific">Haloferula luteola</name>
    <dbReference type="NCBI Taxonomy" id="595692"/>
    <lineage>
        <taxon>Bacteria</taxon>
        <taxon>Pseudomonadati</taxon>
        <taxon>Verrucomicrobiota</taxon>
        <taxon>Verrucomicrobiia</taxon>
        <taxon>Verrucomicrobiales</taxon>
        <taxon>Verrucomicrobiaceae</taxon>
        <taxon>Haloferula</taxon>
    </lineage>
</organism>
<dbReference type="InterPro" id="IPR043773">
    <property type="entry name" value="JetA"/>
</dbReference>
<evidence type="ECO:0000313" key="2">
    <source>
        <dbReference type="EMBL" id="MBB5353035.1"/>
    </source>
</evidence>